<name>A0A0K9FD24_9BACI</name>
<accession>A0A0K9FD24</accession>
<dbReference type="GeneID" id="96598504"/>
<organism evidence="2 3">
    <name type="scientific">Lysinibacillus xylanilyticus</name>
    <dbReference type="NCBI Taxonomy" id="582475"/>
    <lineage>
        <taxon>Bacteria</taxon>
        <taxon>Bacillati</taxon>
        <taxon>Bacillota</taxon>
        <taxon>Bacilli</taxon>
        <taxon>Bacillales</taxon>
        <taxon>Bacillaceae</taxon>
        <taxon>Lysinibacillus</taxon>
    </lineage>
</organism>
<evidence type="ECO:0000256" key="1">
    <source>
        <dbReference type="SAM" id="Phobius"/>
    </source>
</evidence>
<evidence type="ECO:0000313" key="2">
    <source>
        <dbReference type="EMBL" id="KMY32370.1"/>
    </source>
</evidence>
<gene>
    <name evidence="2" type="ORF">ACZ11_09565</name>
</gene>
<keyword evidence="1" id="KW-0472">Membrane</keyword>
<keyword evidence="1" id="KW-1133">Transmembrane helix</keyword>
<keyword evidence="1" id="KW-0812">Transmembrane</keyword>
<evidence type="ECO:0000313" key="3">
    <source>
        <dbReference type="Proteomes" id="UP000037326"/>
    </source>
</evidence>
<dbReference type="Proteomes" id="UP000037326">
    <property type="component" value="Unassembled WGS sequence"/>
</dbReference>
<dbReference type="OrthoDB" id="2732683at2"/>
<protein>
    <submittedName>
        <fullName evidence="2">Uncharacterized protein</fullName>
    </submittedName>
</protein>
<proteinExistence type="predicted"/>
<sequence>MGFVIIGIVLVIFIFTVTLVVIRKHSNEDIKLEVTAVCEGKNELDQAIMKIYFTFSIGKLAHRKKEIMGSIDWSKGWMPVCYNLKEYGAYQNERLLPVTNEKTYTTFEINATNAIDPLGQGEGYVVLVLEDPISTDKSRAGVILAVTANMVTYQLSDSTSWNNDFAINH</sequence>
<feature type="transmembrane region" description="Helical" evidence="1">
    <location>
        <begin position="6"/>
        <end position="22"/>
    </location>
</feature>
<comment type="caution">
    <text evidence="2">The sequence shown here is derived from an EMBL/GenBank/DDBJ whole genome shotgun (WGS) entry which is preliminary data.</text>
</comment>
<dbReference type="EMBL" id="LFXJ01000005">
    <property type="protein sequence ID" value="KMY32370.1"/>
    <property type="molecule type" value="Genomic_DNA"/>
</dbReference>
<dbReference type="RefSeq" id="WP_049665585.1">
    <property type="nucleotide sequence ID" value="NZ_JBIVOC010000017.1"/>
</dbReference>
<reference evidence="3" key="1">
    <citation type="submission" date="2015-07" db="EMBL/GenBank/DDBJ databases">
        <authorList>
            <consortium name="Consortium for Microbial Forensics and Genomics (microFORGE)"/>
            <person name="Knight B.M."/>
            <person name="Roberts D.P."/>
            <person name="Lin D."/>
            <person name="Hari K."/>
            <person name="Fletcher J."/>
            <person name="Melcher U."/>
            <person name="Blagden T."/>
            <person name="Winegar R.A."/>
        </authorList>
    </citation>
    <scope>NUCLEOTIDE SEQUENCE [LARGE SCALE GENOMIC DNA]</scope>
    <source>
        <strain evidence="3">DSM 23493</strain>
    </source>
</reference>
<dbReference type="AlphaFoldDB" id="A0A0K9FD24"/>
<dbReference type="PATRIC" id="fig|582475.4.peg.1482"/>